<sequence>MRRSLLLRRKNVCSSEFNLMKSAITCTATSSKMSFGTSQYNFATRRVIANGDNTEDELSRELSPLYPKIKTTRLFTLLYSGQMFSDLALSDATLQRVKTILNDSLFLGVDKPSHRFIDEEIKTRRQKVPIVTIMDLLSYDEKEIAALDNQMQIYQQTTKELAPQDKWNYCDVLIKKINHSLESNEIRRVDPLMKLLTNILKSLGVESPEEHPTICYLMNKRLLHDADREFYKANEELLQTMRSMPKDVFDNDKDVNRKKVVDSAKAEQLAKLLIGDFKFKRAIYMMQLSAEVYDIILEKHREHFTQKEIEIIKSDRERRYYCLIQLHAFVSSLASEYAHVCRKDSREYYVDNGNALYLLMTRDYSIDARKEGKLKSAFRKEASINAFAVTKYIRHLKKKSPEIEKRYPMVKIVGLNATRSLLPHRFRNLALVLVALGLIYLCYLIVLYILDIRKADREIAEAKAQRRREMIEILKPQTETEKQLSNDDDEF</sequence>
<dbReference type="GeneID" id="8854826"/>
<evidence type="ECO:0000313" key="2">
    <source>
        <dbReference type="EMBL" id="EFC40316.1"/>
    </source>
</evidence>
<keyword evidence="1" id="KW-0472">Membrane</keyword>
<proteinExistence type="predicted"/>
<dbReference type="InParanoid" id="D2VSB7"/>
<keyword evidence="1" id="KW-0812">Transmembrane</keyword>
<feature type="transmembrane region" description="Helical" evidence="1">
    <location>
        <begin position="429"/>
        <end position="450"/>
    </location>
</feature>
<evidence type="ECO:0000313" key="3">
    <source>
        <dbReference type="Proteomes" id="UP000006671"/>
    </source>
</evidence>
<dbReference type="AlphaFoldDB" id="D2VSB7"/>
<gene>
    <name evidence="2" type="ORF">NAEGRDRAFT_71882</name>
</gene>
<keyword evidence="1" id="KW-1133">Transmembrane helix</keyword>
<dbReference type="Proteomes" id="UP000006671">
    <property type="component" value="Unassembled WGS sequence"/>
</dbReference>
<organism evidence="3">
    <name type="scientific">Naegleria gruberi</name>
    <name type="common">Amoeba</name>
    <dbReference type="NCBI Taxonomy" id="5762"/>
    <lineage>
        <taxon>Eukaryota</taxon>
        <taxon>Discoba</taxon>
        <taxon>Heterolobosea</taxon>
        <taxon>Tetramitia</taxon>
        <taxon>Eutetramitia</taxon>
        <taxon>Vahlkampfiidae</taxon>
        <taxon>Naegleria</taxon>
    </lineage>
</organism>
<dbReference type="RefSeq" id="XP_002673060.1">
    <property type="nucleotide sequence ID" value="XM_002673014.1"/>
</dbReference>
<dbReference type="EMBL" id="GG738893">
    <property type="protein sequence ID" value="EFC40316.1"/>
    <property type="molecule type" value="Genomic_DNA"/>
</dbReference>
<dbReference type="KEGG" id="ngr:NAEGRDRAFT_71882"/>
<keyword evidence="3" id="KW-1185">Reference proteome</keyword>
<reference evidence="2 3" key="1">
    <citation type="journal article" date="2010" name="Cell">
        <title>The genome of Naegleria gruberi illuminates early eukaryotic versatility.</title>
        <authorList>
            <person name="Fritz-Laylin L.K."/>
            <person name="Prochnik S.E."/>
            <person name="Ginger M.L."/>
            <person name="Dacks J.B."/>
            <person name="Carpenter M.L."/>
            <person name="Field M.C."/>
            <person name="Kuo A."/>
            <person name="Paredez A."/>
            <person name="Chapman J."/>
            <person name="Pham J."/>
            <person name="Shu S."/>
            <person name="Neupane R."/>
            <person name="Cipriano M."/>
            <person name="Mancuso J."/>
            <person name="Tu H."/>
            <person name="Salamov A."/>
            <person name="Lindquist E."/>
            <person name="Shapiro H."/>
            <person name="Lucas S."/>
            <person name="Grigoriev I.V."/>
            <person name="Cande W.Z."/>
            <person name="Fulton C."/>
            <person name="Rokhsar D.S."/>
            <person name="Dawson S.C."/>
        </authorList>
    </citation>
    <scope>NUCLEOTIDE SEQUENCE [LARGE SCALE GENOMIC DNA]</scope>
    <source>
        <strain evidence="2 3">NEG-M</strain>
    </source>
</reference>
<evidence type="ECO:0000256" key="1">
    <source>
        <dbReference type="SAM" id="Phobius"/>
    </source>
</evidence>
<accession>D2VSB7</accession>
<name>D2VSB7_NAEGR</name>
<dbReference type="OrthoDB" id="10337670at2759"/>
<protein>
    <submittedName>
        <fullName evidence="2">Predicted protein</fullName>
    </submittedName>
</protein>
<dbReference type="OMA" id="PSHRFID"/>
<dbReference type="VEuPathDB" id="AmoebaDB:NAEGRDRAFT_71882"/>